<dbReference type="CDD" id="cd00082">
    <property type="entry name" value="HisKA"/>
    <property type="match status" value="1"/>
</dbReference>
<dbReference type="PROSITE" id="PS50110">
    <property type="entry name" value="RESPONSE_REGULATORY"/>
    <property type="match status" value="2"/>
</dbReference>
<evidence type="ECO:0000256" key="2">
    <source>
        <dbReference type="ARBA" id="ARBA00012438"/>
    </source>
</evidence>
<dbReference type="InterPro" id="IPR003661">
    <property type="entry name" value="HisK_dim/P_dom"/>
</dbReference>
<keyword evidence="6" id="KW-0472">Membrane</keyword>
<dbReference type="CDD" id="cd17546">
    <property type="entry name" value="REC_hyHK_CKI1_RcsC-like"/>
    <property type="match status" value="2"/>
</dbReference>
<dbReference type="PROSITE" id="PS50109">
    <property type="entry name" value="HIS_KIN"/>
    <property type="match status" value="1"/>
</dbReference>
<dbReference type="InterPro" id="IPR005467">
    <property type="entry name" value="His_kinase_dom"/>
</dbReference>
<dbReference type="InterPro" id="IPR003594">
    <property type="entry name" value="HATPase_dom"/>
</dbReference>
<reference evidence="9 10" key="1">
    <citation type="submission" date="2021-11" db="EMBL/GenBank/DDBJ databases">
        <authorList>
            <person name="Liang Q."/>
            <person name="Mou H."/>
            <person name="Liu Z."/>
        </authorList>
    </citation>
    <scope>NUCLEOTIDE SEQUENCE [LARGE SCALE GENOMIC DNA]</scope>
    <source>
        <strain evidence="9 10">CHU3</strain>
    </source>
</reference>
<dbReference type="SMART" id="SM00387">
    <property type="entry name" value="HATPase_c"/>
    <property type="match status" value="1"/>
</dbReference>
<dbReference type="PRINTS" id="PR00344">
    <property type="entry name" value="BCTRLSENSOR"/>
</dbReference>
<dbReference type="SUPFAM" id="SSF55874">
    <property type="entry name" value="ATPase domain of HSP90 chaperone/DNA topoisomerase II/histidine kinase"/>
    <property type="match status" value="1"/>
</dbReference>
<sequence>MQTEITNGHLPGLLTRLSRRVALSELDPSSRDGLRLTQLQIMSANTRTGVVVSLGGVAIFAQALSNAGVGGGVWVWAAAMLLLTAAYFLAVAPRQRALTQAGRLATALKLQLAFDACYGLLWGVSALLFFAPDTARLMLLIIALALNLMAVAMATAIYLPSMFALTSMLSLPFLLAALWAGDREPLLSAAGLLAVLVPVLLAGLRYHHALIDSILMRFENKRLFEEANRARASAEAANQAKSAFLATMSHEIRTPMNAVIGMSGLMLDTALTPEQRDYAETIRDSGDALLTIINDILDFSKIEAGRIELENAPFDLRDCIESAFDLLGQRALEKQINIAYVFEAHAGNEVPAAITGDATRLRQILLNLLGNAIKFTDKGEVSLTVASQRLRADGSIEDRVFAKLADKPEGGGPGEQGYRGRRFVQLHFTVHDTGIGLSEQTMGRLFQQFSQADSSTTRRYGGTGLGLVISKRLSELMGGRMWVESPGAGLGSSFHFTLQVFEADLSTGSGRHALIGTQAALKGKRMLVIDDNATNRRLLALQSAKWGMVPKDSASPAQALQWLRSDAEPFDLAVLDMQMPEMDGLELAKQIRSIRPSLPLILFTSLGRQEVGEFDGLFAACMHKPLRQSQLFDTLMNVFGHAATEHHPMPSKPRLDAAMAERHPLRILLAEDNAVNQKLALRLLSQMGYRADVASNGIEAIECVERQTYDLLLMDVQMPEMDGLAASREIGRRWPDSRPRIVAMTANAMQGDREDCMAAGMDDYVSKPIRVEALVAALLASRTRKQT</sequence>
<dbReference type="Proteomes" id="UP001209701">
    <property type="component" value="Unassembled WGS sequence"/>
</dbReference>
<feature type="transmembrane region" description="Helical" evidence="6">
    <location>
        <begin position="163"/>
        <end position="180"/>
    </location>
</feature>
<evidence type="ECO:0000256" key="6">
    <source>
        <dbReference type="SAM" id="Phobius"/>
    </source>
</evidence>
<organism evidence="9 10">
    <name type="scientific">Roseateles oligotrophus</name>
    <dbReference type="NCBI Taxonomy" id="1769250"/>
    <lineage>
        <taxon>Bacteria</taxon>
        <taxon>Pseudomonadati</taxon>
        <taxon>Pseudomonadota</taxon>
        <taxon>Betaproteobacteria</taxon>
        <taxon>Burkholderiales</taxon>
        <taxon>Sphaerotilaceae</taxon>
        <taxon>Roseateles</taxon>
    </lineage>
</organism>
<protein>
    <recommendedName>
        <fullName evidence="2">histidine kinase</fullName>
        <ecNumber evidence="2">2.7.13.3</ecNumber>
    </recommendedName>
</protein>
<dbReference type="CDD" id="cd16922">
    <property type="entry name" value="HATPase_EvgS-ArcB-TorS-like"/>
    <property type="match status" value="1"/>
</dbReference>
<dbReference type="Pfam" id="PF00512">
    <property type="entry name" value="HisKA"/>
    <property type="match status" value="1"/>
</dbReference>
<accession>A0ABT2YJG8</accession>
<dbReference type="SUPFAM" id="SSF52172">
    <property type="entry name" value="CheY-like"/>
    <property type="match status" value="2"/>
</dbReference>
<dbReference type="PANTHER" id="PTHR45339:SF1">
    <property type="entry name" value="HYBRID SIGNAL TRANSDUCTION HISTIDINE KINASE J"/>
    <property type="match status" value="1"/>
</dbReference>
<comment type="caution">
    <text evidence="9">The sequence shown here is derived from an EMBL/GenBank/DDBJ whole genome shotgun (WGS) entry which is preliminary data.</text>
</comment>
<evidence type="ECO:0000259" key="8">
    <source>
        <dbReference type="PROSITE" id="PS50110"/>
    </source>
</evidence>
<proteinExistence type="predicted"/>
<feature type="transmembrane region" description="Helical" evidence="6">
    <location>
        <begin position="137"/>
        <end position="158"/>
    </location>
</feature>
<evidence type="ECO:0000259" key="7">
    <source>
        <dbReference type="PROSITE" id="PS50109"/>
    </source>
</evidence>
<dbReference type="InterPro" id="IPR004358">
    <property type="entry name" value="Sig_transdc_His_kin-like_C"/>
</dbReference>
<feature type="transmembrane region" description="Helical" evidence="6">
    <location>
        <begin position="186"/>
        <end position="207"/>
    </location>
</feature>
<keyword evidence="6" id="KW-0812">Transmembrane</keyword>
<feature type="domain" description="Histidine kinase" evidence="7">
    <location>
        <begin position="247"/>
        <end position="502"/>
    </location>
</feature>
<dbReference type="InterPro" id="IPR036890">
    <property type="entry name" value="HATPase_C_sf"/>
</dbReference>
<feature type="domain" description="Response regulatory" evidence="8">
    <location>
        <begin position="525"/>
        <end position="639"/>
    </location>
</feature>
<dbReference type="RefSeq" id="WP_263572786.1">
    <property type="nucleotide sequence ID" value="NZ_JAJIRN010000008.1"/>
</dbReference>
<dbReference type="EC" id="2.7.13.3" evidence="2"/>
<evidence type="ECO:0000313" key="9">
    <source>
        <dbReference type="EMBL" id="MCV2370209.1"/>
    </source>
</evidence>
<feature type="modified residue" description="4-aspartylphosphate" evidence="5">
    <location>
        <position position="576"/>
    </location>
</feature>
<dbReference type="Pfam" id="PF00072">
    <property type="entry name" value="Response_reg"/>
    <property type="match status" value="2"/>
</dbReference>
<evidence type="ECO:0000313" key="10">
    <source>
        <dbReference type="Proteomes" id="UP001209701"/>
    </source>
</evidence>
<evidence type="ECO:0000256" key="4">
    <source>
        <dbReference type="ARBA" id="ARBA00023012"/>
    </source>
</evidence>
<feature type="transmembrane region" description="Helical" evidence="6">
    <location>
        <begin position="112"/>
        <end position="131"/>
    </location>
</feature>
<dbReference type="PANTHER" id="PTHR45339">
    <property type="entry name" value="HYBRID SIGNAL TRANSDUCTION HISTIDINE KINASE J"/>
    <property type="match status" value="1"/>
</dbReference>
<dbReference type="InterPro" id="IPR001789">
    <property type="entry name" value="Sig_transdc_resp-reg_receiver"/>
</dbReference>
<dbReference type="SMART" id="SM00448">
    <property type="entry name" value="REC"/>
    <property type="match status" value="2"/>
</dbReference>
<keyword evidence="10" id="KW-1185">Reference proteome</keyword>
<comment type="catalytic activity">
    <reaction evidence="1">
        <text>ATP + protein L-histidine = ADP + protein N-phospho-L-histidine.</text>
        <dbReference type="EC" id="2.7.13.3"/>
    </reaction>
</comment>
<evidence type="ECO:0000256" key="3">
    <source>
        <dbReference type="ARBA" id="ARBA00022553"/>
    </source>
</evidence>
<feature type="domain" description="Response regulatory" evidence="8">
    <location>
        <begin position="666"/>
        <end position="782"/>
    </location>
</feature>
<keyword evidence="3 5" id="KW-0597">Phosphoprotein</keyword>
<evidence type="ECO:0000256" key="1">
    <source>
        <dbReference type="ARBA" id="ARBA00000085"/>
    </source>
</evidence>
<feature type="transmembrane region" description="Helical" evidence="6">
    <location>
        <begin position="73"/>
        <end position="92"/>
    </location>
</feature>
<dbReference type="Gene3D" id="3.30.565.10">
    <property type="entry name" value="Histidine kinase-like ATPase, C-terminal domain"/>
    <property type="match status" value="1"/>
</dbReference>
<keyword evidence="6" id="KW-1133">Transmembrane helix</keyword>
<dbReference type="SUPFAM" id="SSF47384">
    <property type="entry name" value="Homodimeric domain of signal transducing histidine kinase"/>
    <property type="match status" value="1"/>
</dbReference>
<dbReference type="InterPro" id="IPR036097">
    <property type="entry name" value="HisK_dim/P_sf"/>
</dbReference>
<dbReference type="SMART" id="SM00388">
    <property type="entry name" value="HisKA"/>
    <property type="match status" value="1"/>
</dbReference>
<name>A0ABT2YJG8_9BURK</name>
<evidence type="ECO:0000256" key="5">
    <source>
        <dbReference type="PROSITE-ProRule" id="PRU00169"/>
    </source>
</evidence>
<dbReference type="Pfam" id="PF02518">
    <property type="entry name" value="HATPase_c"/>
    <property type="match status" value="1"/>
</dbReference>
<keyword evidence="4" id="KW-0902">Two-component regulatory system</keyword>
<dbReference type="EMBL" id="JAJIRN010000008">
    <property type="protein sequence ID" value="MCV2370209.1"/>
    <property type="molecule type" value="Genomic_DNA"/>
</dbReference>
<dbReference type="Gene3D" id="1.10.287.130">
    <property type="match status" value="1"/>
</dbReference>
<dbReference type="InterPro" id="IPR011006">
    <property type="entry name" value="CheY-like_superfamily"/>
</dbReference>
<gene>
    <name evidence="9" type="ORF">LNV07_19185</name>
</gene>
<dbReference type="Gene3D" id="3.40.50.2300">
    <property type="match status" value="2"/>
</dbReference>
<feature type="modified residue" description="4-aspartylphosphate" evidence="5">
    <location>
        <position position="715"/>
    </location>
</feature>